<dbReference type="InterPro" id="IPR001138">
    <property type="entry name" value="Zn2Cys6_DnaBD"/>
</dbReference>
<dbReference type="SUPFAM" id="SSF57701">
    <property type="entry name" value="Zn2/Cys6 DNA-binding domain"/>
    <property type="match status" value="1"/>
</dbReference>
<dbReference type="EMBL" id="JAGSXJ010000011">
    <property type="protein sequence ID" value="KAH6687253.1"/>
    <property type="molecule type" value="Genomic_DNA"/>
</dbReference>
<name>A0A9P8VCT3_9PEZI</name>
<feature type="region of interest" description="Disordered" evidence="2">
    <location>
        <begin position="133"/>
        <end position="160"/>
    </location>
</feature>
<organism evidence="4 5">
    <name type="scientific">Plectosphaerella plurivora</name>
    <dbReference type="NCBI Taxonomy" id="936078"/>
    <lineage>
        <taxon>Eukaryota</taxon>
        <taxon>Fungi</taxon>
        <taxon>Dikarya</taxon>
        <taxon>Ascomycota</taxon>
        <taxon>Pezizomycotina</taxon>
        <taxon>Sordariomycetes</taxon>
        <taxon>Hypocreomycetidae</taxon>
        <taxon>Glomerellales</taxon>
        <taxon>Plectosphaerellaceae</taxon>
        <taxon>Plectosphaerella</taxon>
    </lineage>
</organism>
<proteinExistence type="predicted"/>
<evidence type="ECO:0000313" key="4">
    <source>
        <dbReference type="EMBL" id="KAH6687253.1"/>
    </source>
</evidence>
<dbReference type="Pfam" id="PF00172">
    <property type="entry name" value="Zn_clus"/>
    <property type="match status" value="1"/>
</dbReference>
<feature type="domain" description="Zn(2)-C6 fungal-type" evidence="3">
    <location>
        <begin position="34"/>
        <end position="64"/>
    </location>
</feature>
<dbReference type="PROSITE" id="PS50048">
    <property type="entry name" value="ZN2_CY6_FUNGAL_2"/>
    <property type="match status" value="1"/>
</dbReference>
<protein>
    <submittedName>
        <fullName evidence="4">Fungal-specific transcription factor</fullName>
    </submittedName>
</protein>
<dbReference type="SMART" id="SM00066">
    <property type="entry name" value="GAL4"/>
    <property type="match status" value="1"/>
</dbReference>
<dbReference type="CDD" id="cd12148">
    <property type="entry name" value="fungal_TF_MHR"/>
    <property type="match status" value="1"/>
</dbReference>
<dbReference type="AlphaFoldDB" id="A0A9P8VCT3"/>
<dbReference type="GO" id="GO:0008270">
    <property type="term" value="F:zinc ion binding"/>
    <property type="evidence" value="ECO:0007669"/>
    <property type="project" value="InterPro"/>
</dbReference>
<dbReference type="PROSITE" id="PS00463">
    <property type="entry name" value="ZN2_CY6_FUNGAL_1"/>
    <property type="match status" value="1"/>
</dbReference>
<dbReference type="InterPro" id="IPR036864">
    <property type="entry name" value="Zn2-C6_fun-type_DNA-bd_sf"/>
</dbReference>
<keyword evidence="1" id="KW-0539">Nucleus</keyword>
<dbReference type="CDD" id="cd00067">
    <property type="entry name" value="GAL4"/>
    <property type="match status" value="1"/>
</dbReference>
<dbReference type="PANTHER" id="PTHR47256">
    <property type="entry name" value="ZN(II)2CYS6 TRANSCRIPTION FACTOR (EUROFUNG)-RELATED"/>
    <property type="match status" value="1"/>
</dbReference>
<evidence type="ECO:0000313" key="5">
    <source>
        <dbReference type="Proteomes" id="UP000770015"/>
    </source>
</evidence>
<keyword evidence="5" id="KW-1185">Reference proteome</keyword>
<evidence type="ECO:0000259" key="3">
    <source>
        <dbReference type="PROSITE" id="PS50048"/>
    </source>
</evidence>
<reference evidence="4" key="1">
    <citation type="journal article" date="2021" name="Nat. Commun.">
        <title>Genetic determinants of endophytism in the Arabidopsis root mycobiome.</title>
        <authorList>
            <person name="Mesny F."/>
            <person name="Miyauchi S."/>
            <person name="Thiergart T."/>
            <person name="Pickel B."/>
            <person name="Atanasova L."/>
            <person name="Karlsson M."/>
            <person name="Huettel B."/>
            <person name="Barry K.W."/>
            <person name="Haridas S."/>
            <person name="Chen C."/>
            <person name="Bauer D."/>
            <person name="Andreopoulos W."/>
            <person name="Pangilinan J."/>
            <person name="LaButti K."/>
            <person name="Riley R."/>
            <person name="Lipzen A."/>
            <person name="Clum A."/>
            <person name="Drula E."/>
            <person name="Henrissat B."/>
            <person name="Kohler A."/>
            <person name="Grigoriev I.V."/>
            <person name="Martin F.M."/>
            <person name="Hacquard S."/>
        </authorList>
    </citation>
    <scope>NUCLEOTIDE SEQUENCE</scope>
    <source>
        <strain evidence="4">MPI-SDFR-AT-0117</strain>
    </source>
</reference>
<dbReference type="PANTHER" id="PTHR47256:SF1">
    <property type="entry name" value="ZN(II)2CYS6 TRANSCRIPTION FACTOR (EUROFUNG)"/>
    <property type="match status" value="1"/>
</dbReference>
<dbReference type="OrthoDB" id="5595695at2759"/>
<dbReference type="InterPro" id="IPR053187">
    <property type="entry name" value="Notoamide_regulator"/>
</dbReference>
<dbReference type="GO" id="GO:0000981">
    <property type="term" value="F:DNA-binding transcription factor activity, RNA polymerase II-specific"/>
    <property type="evidence" value="ECO:0007669"/>
    <property type="project" value="InterPro"/>
</dbReference>
<comment type="caution">
    <text evidence="4">The sequence shown here is derived from an EMBL/GenBank/DDBJ whole genome shotgun (WGS) entry which is preliminary data.</text>
</comment>
<dbReference type="Proteomes" id="UP000770015">
    <property type="component" value="Unassembled WGS sequence"/>
</dbReference>
<sequence>MSGSRPPFRQILPKPTAPPVTKEQPAKRRKIANACDCCKKRKVKCDGVRPKCSNCVNTNVECIFSAEIAAAQAAQEKDAETARAARYQGVIDLLRNGNLADSIQALQNLRDAENLDDAMSAIAEARLLLPAPGPGAGATTAARSEPFGSGTRRRSSPLLRSPYDDSDFVFEKQYLVTPRNQYVDKDMFVDLSSRTLPLSRWTMASNDNRLMNHLLTLFFTWDNIVERCIYRPLLEADVKDLDPGSRESVPGAFCSRFLVNALLAVSCIYTMDPASFKDPDDPKSRGRRWADEAVGHLEAITEPSLPLLQGLFAMFVYEGNLGSGKESLQYLMRSFEEYRALNEGDDPPRDGIDEARLEHERQAISWCMWGFYCSEWRASQALGFGKPALKPRVGKAWREPKFRLSQPDSVGYWWFPYPMSVDTQRSMQVEVREVDVGLSELVEEVLKFTFPEEGRPPAVARHERALELYDALVDWKMSLPDRIRYEEAVLGSTIVLHVAVELLMANLLRPYSGMTKQEFGPFNPRDRCFAHACSIMSAVWTFRSLSCIRFEYWLVHPIGTAAFMVLHRDDEGGGLGALAPAHMDTIVRACQCLTEMKGMLPLATDVLSGIRAAFYRCRLPVPAYLGRYFDAVRHRRDGLMHHAFAALLPTAGAEGDGSAEMRLQELLDEFGGLGVGID</sequence>
<evidence type="ECO:0000256" key="2">
    <source>
        <dbReference type="SAM" id="MobiDB-lite"/>
    </source>
</evidence>
<accession>A0A9P8VCT3</accession>
<evidence type="ECO:0000256" key="1">
    <source>
        <dbReference type="ARBA" id="ARBA00023242"/>
    </source>
</evidence>
<gene>
    <name evidence="4" type="ORF">F5X68DRAFT_261468</name>
</gene>
<feature type="region of interest" description="Disordered" evidence="2">
    <location>
        <begin position="1"/>
        <end position="25"/>
    </location>
</feature>
<dbReference type="Gene3D" id="4.10.240.10">
    <property type="entry name" value="Zn(2)-C6 fungal-type DNA-binding domain"/>
    <property type="match status" value="1"/>
</dbReference>